<organism evidence="3 4">
    <name type="scientific">Actinoallomurus vinaceus</name>
    <dbReference type="NCBI Taxonomy" id="1080074"/>
    <lineage>
        <taxon>Bacteria</taxon>
        <taxon>Bacillati</taxon>
        <taxon>Actinomycetota</taxon>
        <taxon>Actinomycetes</taxon>
        <taxon>Streptosporangiales</taxon>
        <taxon>Thermomonosporaceae</taxon>
        <taxon>Actinoallomurus</taxon>
    </lineage>
</organism>
<keyword evidence="2" id="KW-0472">Membrane</keyword>
<feature type="transmembrane region" description="Helical" evidence="2">
    <location>
        <begin position="12"/>
        <end position="31"/>
    </location>
</feature>
<name>A0ABP8UK68_9ACTN</name>
<feature type="transmembrane region" description="Helical" evidence="2">
    <location>
        <begin position="133"/>
        <end position="154"/>
    </location>
</feature>
<feature type="region of interest" description="Disordered" evidence="1">
    <location>
        <begin position="158"/>
        <end position="179"/>
    </location>
</feature>
<comment type="caution">
    <text evidence="3">The sequence shown here is derived from an EMBL/GenBank/DDBJ whole genome shotgun (WGS) entry which is preliminary data.</text>
</comment>
<proteinExistence type="predicted"/>
<keyword evidence="4" id="KW-1185">Reference proteome</keyword>
<dbReference type="RefSeq" id="WP_345436399.1">
    <property type="nucleotide sequence ID" value="NZ_BAABHK010000012.1"/>
</dbReference>
<dbReference type="InterPro" id="IPR013901">
    <property type="entry name" value="Anthrone_oxy"/>
</dbReference>
<gene>
    <name evidence="3" type="ORF">GCM10023196_070750</name>
</gene>
<feature type="transmembrane region" description="Helical" evidence="2">
    <location>
        <begin position="84"/>
        <end position="106"/>
    </location>
</feature>
<accession>A0ABP8UK68</accession>
<feature type="transmembrane region" description="Helical" evidence="2">
    <location>
        <begin position="56"/>
        <end position="77"/>
    </location>
</feature>
<evidence type="ECO:0000313" key="3">
    <source>
        <dbReference type="EMBL" id="GAA4633398.1"/>
    </source>
</evidence>
<evidence type="ECO:0000256" key="2">
    <source>
        <dbReference type="SAM" id="Phobius"/>
    </source>
</evidence>
<sequence length="179" mass="19565">MRKRPLVGLLRFLSLTFGGLFAGFLVCVLVLESSLRHYDRFVYAQVRQVELDRLDILASVTLIPALITTAIVVISAINSRGRAFWLTLAALGLLATVFVTTLIFNLPINSDQAGWNVHAPPADWAHVRDRWQIAHAVRTCAAVLAFALLGTAAMQRMPAGPESPARDEASRRPPAPAAR</sequence>
<protein>
    <submittedName>
        <fullName evidence="3">DUF1772 domain-containing protein</fullName>
    </submittedName>
</protein>
<dbReference type="Pfam" id="PF08592">
    <property type="entry name" value="Anthrone_oxy"/>
    <property type="match status" value="1"/>
</dbReference>
<reference evidence="4" key="1">
    <citation type="journal article" date="2019" name="Int. J. Syst. Evol. Microbiol.">
        <title>The Global Catalogue of Microorganisms (GCM) 10K type strain sequencing project: providing services to taxonomists for standard genome sequencing and annotation.</title>
        <authorList>
            <consortium name="The Broad Institute Genomics Platform"/>
            <consortium name="The Broad Institute Genome Sequencing Center for Infectious Disease"/>
            <person name="Wu L."/>
            <person name="Ma J."/>
        </authorList>
    </citation>
    <scope>NUCLEOTIDE SEQUENCE [LARGE SCALE GENOMIC DNA]</scope>
    <source>
        <strain evidence="4">JCM 17939</strain>
    </source>
</reference>
<keyword evidence="2" id="KW-0812">Transmembrane</keyword>
<evidence type="ECO:0000313" key="4">
    <source>
        <dbReference type="Proteomes" id="UP001501442"/>
    </source>
</evidence>
<evidence type="ECO:0000256" key="1">
    <source>
        <dbReference type="SAM" id="MobiDB-lite"/>
    </source>
</evidence>
<dbReference type="Proteomes" id="UP001501442">
    <property type="component" value="Unassembled WGS sequence"/>
</dbReference>
<dbReference type="EMBL" id="BAABHK010000012">
    <property type="protein sequence ID" value="GAA4633398.1"/>
    <property type="molecule type" value="Genomic_DNA"/>
</dbReference>
<keyword evidence="2" id="KW-1133">Transmembrane helix</keyword>